<evidence type="ECO:0000313" key="3">
    <source>
        <dbReference type="Proteomes" id="UP000299102"/>
    </source>
</evidence>
<feature type="compositionally biased region" description="Basic and acidic residues" evidence="1">
    <location>
        <begin position="61"/>
        <end position="73"/>
    </location>
</feature>
<comment type="caution">
    <text evidence="2">The sequence shown here is derived from an EMBL/GenBank/DDBJ whole genome shotgun (WGS) entry which is preliminary data.</text>
</comment>
<accession>A0A4C1WW51</accession>
<evidence type="ECO:0000313" key="2">
    <source>
        <dbReference type="EMBL" id="GBP55120.1"/>
    </source>
</evidence>
<protein>
    <submittedName>
        <fullName evidence="2">Uncharacterized protein</fullName>
    </submittedName>
</protein>
<name>A0A4C1WW51_EUMVA</name>
<reference evidence="2 3" key="1">
    <citation type="journal article" date="2019" name="Commun. Biol.">
        <title>The bagworm genome reveals a unique fibroin gene that provides high tensile strength.</title>
        <authorList>
            <person name="Kono N."/>
            <person name="Nakamura H."/>
            <person name="Ohtoshi R."/>
            <person name="Tomita M."/>
            <person name="Numata K."/>
            <person name="Arakawa K."/>
        </authorList>
    </citation>
    <scope>NUCLEOTIDE SEQUENCE [LARGE SCALE GENOMIC DNA]</scope>
</reference>
<sequence>MVSPPKSERETDIKVKARVPSTRAQLARLRAERDRDANVLQVIQMSKRAIRRCDMQDKRVYEPPEKEITDAYRHSQHQKLH</sequence>
<gene>
    <name evidence="2" type="ORF">EVAR_38000_1</name>
</gene>
<dbReference type="Proteomes" id="UP000299102">
    <property type="component" value="Unassembled WGS sequence"/>
</dbReference>
<evidence type="ECO:0000256" key="1">
    <source>
        <dbReference type="SAM" id="MobiDB-lite"/>
    </source>
</evidence>
<proteinExistence type="predicted"/>
<keyword evidence="3" id="KW-1185">Reference proteome</keyword>
<organism evidence="2 3">
    <name type="scientific">Eumeta variegata</name>
    <name type="common">Bagworm moth</name>
    <name type="synonym">Eumeta japonica</name>
    <dbReference type="NCBI Taxonomy" id="151549"/>
    <lineage>
        <taxon>Eukaryota</taxon>
        <taxon>Metazoa</taxon>
        <taxon>Ecdysozoa</taxon>
        <taxon>Arthropoda</taxon>
        <taxon>Hexapoda</taxon>
        <taxon>Insecta</taxon>
        <taxon>Pterygota</taxon>
        <taxon>Neoptera</taxon>
        <taxon>Endopterygota</taxon>
        <taxon>Lepidoptera</taxon>
        <taxon>Glossata</taxon>
        <taxon>Ditrysia</taxon>
        <taxon>Tineoidea</taxon>
        <taxon>Psychidae</taxon>
        <taxon>Oiketicinae</taxon>
        <taxon>Eumeta</taxon>
    </lineage>
</organism>
<dbReference type="AlphaFoldDB" id="A0A4C1WW51"/>
<feature type="region of interest" description="Disordered" evidence="1">
    <location>
        <begin position="61"/>
        <end position="81"/>
    </location>
</feature>
<dbReference type="EMBL" id="BGZK01000661">
    <property type="protein sequence ID" value="GBP55120.1"/>
    <property type="molecule type" value="Genomic_DNA"/>
</dbReference>